<comment type="caution">
    <text evidence="1">The sequence shown here is derived from an EMBL/GenBank/DDBJ whole genome shotgun (WGS) entry which is preliminary data.</text>
</comment>
<name>A0A6G1D9A9_9ORYZ</name>
<dbReference type="EMBL" id="SPHZ02000007">
    <property type="protein sequence ID" value="KAF0908996.1"/>
    <property type="molecule type" value="Genomic_DNA"/>
</dbReference>
<organism evidence="1 2">
    <name type="scientific">Oryza meyeriana var. granulata</name>
    <dbReference type="NCBI Taxonomy" id="110450"/>
    <lineage>
        <taxon>Eukaryota</taxon>
        <taxon>Viridiplantae</taxon>
        <taxon>Streptophyta</taxon>
        <taxon>Embryophyta</taxon>
        <taxon>Tracheophyta</taxon>
        <taxon>Spermatophyta</taxon>
        <taxon>Magnoliopsida</taxon>
        <taxon>Liliopsida</taxon>
        <taxon>Poales</taxon>
        <taxon>Poaceae</taxon>
        <taxon>BOP clade</taxon>
        <taxon>Oryzoideae</taxon>
        <taxon>Oryzeae</taxon>
        <taxon>Oryzinae</taxon>
        <taxon>Oryza</taxon>
        <taxon>Oryza meyeriana</taxon>
    </lineage>
</organism>
<gene>
    <name evidence="1" type="ORF">E2562_030537</name>
</gene>
<dbReference type="Proteomes" id="UP000479710">
    <property type="component" value="Unassembled WGS sequence"/>
</dbReference>
<sequence length="148" mass="15560">MVKRGGYGYTREVKGYGDGAAHLCPIIPIPNRSIWRVVTATAASAAYGSGFNVEKPAPWISLSVSLGDGGAPLTRREGYGERHAPARFEVDRVSCVGGGISCTLSASSCTYCVYVVHHAGVFVHVLCVIVGGSVHLADVFVHVLCIVV</sequence>
<evidence type="ECO:0000313" key="1">
    <source>
        <dbReference type="EMBL" id="KAF0908996.1"/>
    </source>
</evidence>
<dbReference type="AlphaFoldDB" id="A0A6G1D9A9"/>
<reference evidence="1 2" key="1">
    <citation type="submission" date="2019-11" db="EMBL/GenBank/DDBJ databases">
        <title>Whole genome sequence of Oryza granulata.</title>
        <authorList>
            <person name="Li W."/>
        </authorList>
    </citation>
    <scope>NUCLEOTIDE SEQUENCE [LARGE SCALE GENOMIC DNA]</scope>
    <source>
        <strain evidence="2">cv. Menghai</strain>
        <tissue evidence="1">Leaf</tissue>
    </source>
</reference>
<evidence type="ECO:0000313" key="2">
    <source>
        <dbReference type="Proteomes" id="UP000479710"/>
    </source>
</evidence>
<proteinExistence type="predicted"/>
<accession>A0A6G1D9A9</accession>
<protein>
    <submittedName>
        <fullName evidence="1">Uncharacterized protein</fullName>
    </submittedName>
</protein>
<keyword evidence="2" id="KW-1185">Reference proteome</keyword>